<evidence type="ECO:0000313" key="1">
    <source>
        <dbReference type="EMBL" id="KAG0424511.1"/>
    </source>
</evidence>
<proteinExistence type="predicted"/>
<protein>
    <submittedName>
        <fullName evidence="1">Uncharacterized protein</fullName>
    </submittedName>
</protein>
<accession>A0AC60PTN0</accession>
<gene>
    <name evidence="1" type="ORF">HPB47_028275</name>
</gene>
<keyword evidence="2" id="KW-1185">Reference proteome</keyword>
<reference evidence="1 2" key="1">
    <citation type="journal article" date="2020" name="Cell">
        <title>Large-Scale Comparative Analyses of Tick Genomes Elucidate Their Genetic Diversity and Vector Capacities.</title>
        <authorList>
            <consortium name="Tick Genome and Microbiome Consortium (TIGMIC)"/>
            <person name="Jia N."/>
            <person name="Wang J."/>
            <person name="Shi W."/>
            <person name="Du L."/>
            <person name="Sun Y."/>
            <person name="Zhan W."/>
            <person name="Jiang J.F."/>
            <person name="Wang Q."/>
            <person name="Zhang B."/>
            <person name="Ji P."/>
            <person name="Bell-Sakyi L."/>
            <person name="Cui X.M."/>
            <person name="Yuan T.T."/>
            <person name="Jiang B.G."/>
            <person name="Yang W.F."/>
            <person name="Lam T.T."/>
            <person name="Chang Q.C."/>
            <person name="Ding S.J."/>
            <person name="Wang X.J."/>
            <person name="Zhu J.G."/>
            <person name="Ruan X.D."/>
            <person name="Zhao L."/>
            <person name="Wei J.T."/>
            <person name="Ye R.Z."/>
            <person name="Que T.C."/>
            <person name="Du C.H."/>
            <person name="Zhou Y.H."/>
            <person name="Cheng J.X."/>
            <person name="Dai P.F."/>
            <person name="Guo W.B."/>
            <person name="Han X.H."/>
            <person name="Huang E.J."/>
            <person name="Li L.F."/>
            <person name="Wei W."/>
            <person name="Gao Y.C."/>
            <person name="Liu J.Z."/>
            <person name="Shao H.Z."/>
            <person name="Wang X."/>
            <person name="Wang C.C."/>
            <person name="Yang T.C."/>
            <person name="Huo Q.B."/>
            <person name="Li W."/>
            <person name="Chen H.Y."/>
            <person name="Chen S.E."/>
            <person name="Zhou L.G."/>
            <person name="Ni X.B."/>
            <person name="Tian J.H."/>
            <person name="Sheng Y."/>
            <person name="Liu T."/>
            <person name="Pan Y.S."/>
            <person name="Xia L.Y."/>
            <person name="Li J."/>
            <person name="Zhao F."/>
            <person name="Cao W.C."/>
        </authorList>
    </citation>
    <scope>NUCLEOTIDE SEQUENCE [LARGE SCALE GENOMIC DNA]</scope>
    <source>
        <strain evidence="1">Iper-2018</strain>
    </source>
</reference>
<sequence>MLNRCLFFTQFLACLADSALDNASGRHFHATSVIPAPSAPSQCVIDPACMRTDCTIFKVDDSHGGSSDFMLPGIPQVILFGDITLDRPIFDRASTVMSVNRDIKCPPAGFAFSGQGDSSAGTMLNRCLFFTQALAAHAKTVSAQVLQEYEVLTTSPHP</sequence>
<dbReference type="Proteomes" id="UP000805193">
    <property type="component" value="Unassembled WGS sequence"/>
</dbReference>
<evidence type="ECO:0000313" key="2">
    <source>
        <dbReference type="Proteomes" id="UP000805193"/>
    </source>
</evidence>
<organism evidence="1 2">
    <name type="scientific">Ixodes persulcatus</name>
    <name type="common">Taiga tick</name>
    <dbReference type="NCBI Taxonomy" id="34615"/>
    <lineage>
        <taxon>Eukaryota</taxon>
        <taxon>Metazoa</taxon>
        <taxon>Ecdysozoa</taxon>
        <taxon>Arthropoda</taxon>
        <taxon>Chelicerata</taxon>
        <taxon>Arachnida</taxon>
        <taxon>Acari</taxon>
        <taxon>Parasitiformes</taxon>
        <taxon>Ixodida</taxon>
        <taxon>Ixodoidea</taxon>
        <taxon>Ixodidae</taxon>
        <taxon>Ixodinae</taxon>
        <taxon>Ixodes</taxon>
    </lineage>
</organism>
<dbReference type="EMBL" id="JABSTQ010009966">
    <property type="protein sequence ID" value="KAG0424511.1"/>
    <property type="molecule type" value="Genomic_DNA"/>
</dbReference>
<name>A0AC60PTN0_IXOPE</name>
<comment type="caution">
    <text evidence="1">The sequence shown here is derived from an EMBL/GenBank/DDBJ whole genome shotgun (WGS) entry which is preliminary data.</text>
</comment>